<dbReference type="Proteomes" id="UP000007703">
    <property type="component" value="Unassembled WGS sequence"/>
</dbReference>
<name>C4YC72_CLAL4</name>
<protein>
    <submittedName>
        <fullName evidence="1">Uncharacterized protein</fullName>
    </submittedName>
</protein>
<dbReference type="InterPro" id="IPR011989">
    <property type="entry name" value="ARM-like"/>
</dbReference>
<evidence type="ECO:0000313" key="1">
    <source>
        <dbReference type="EMBL" id="EEQ41761.1"/>
    </source>
</evidence>
<dbReference type="EMBL" id="CH408083">
    <property type="protein sequence ID" value="EEQ41761.1"/>
    <property type="molecule type" value="Genomic_DNA"/>
</dbReference>
<accession>C4YC72</accession>
<dbReference type="AlphaFoldDB" id="C4YC72"/>
<dbReference type="KEGG" id="clu:CLUG_05889"/>
<dbReference type="STRING" id="306902.C4YC72"/>
<organism evidence="1 2">
    <name type="scientific">Clavispora lusitaniae (strain ATCC 42720)</name>
    <name type="common">Yeast</name>
    <name type="synonym">Candida lusitaniae</name>
    <dbReference type="NCBI Taxonomy" id="306902"/>
    <lineage>
        <taxon>Eukaryota</taxon>
        <taxon>Fungi</taxon>
        <taxon>Dikarya</taxon>
        <taxon>Ascomycota</taxon>
        <taxon>Saccharomycotina</taxon>
        <taxon>Pichiomycetes</taxon>
        <taxon>Metschnikowiaceae</taxon>
        <taxon>Clavispora</taxon>
    </lineage>
</organism>
<dbReference type="GeneID" id="8494710"/>
<dbReference type="HOGENOM" id="CLU_1555084_0_0_1"/>
<dbReference type="Gene3D" id="1.25.10.10">
    <property type="entry name" value="Leucine-rich Repeat Variant"/>
    <property type="match status" value="1"/>
</dbReference>
<reference evidence="1 2" key="1">
    <citation type="journal article" date="2009" name="Nature">
        <title>Evolution of pathogenicity and sexual reproduction in eight Candida genomes.</title>
        <authorList>
            <person name="Butler G."/>
            <person name="Rasmussen M.D."/>
            <person name="Lin M.F."/>
            <person name="Santos M.A."/>
            <person name="Sakthikumar S."/>
            <person name="Munro C.A."/>
            <person name="Rheinbay E."/>
            <person name="Grabherr M."/>
            <person name="Forche A."/>
            <person name="Reedy J.L."/>
            <person name="Agrafioti I."/>
            <person name="Arnaud M.B."/>
            <person name="Bates S."/>
            <person name="Brown A.J."/>
            <person name="Brunke S."/>
            <person name="Costanzo M.C."/>
            <person name="Fitzpatrick D.A."/>
            <person name="de Groot P.W."/>
            <person name="Harris D."/>
            <person name="Hoyer L.L."/>
            <person name="Hube B."/>
            <person name="Klis F.M."/>
            <person name="Kodira C."/>
            <person name="Lennard N."/>
            <person name="Logue M.E."/>
            <person name="Martin R."/>
            <person name="Neiman A.M."/>
            <person name="Nikolaou E."/>
            <person name="Quail M.A."/>
            <person name="Quinn J."/>
            <person name="Santos M.C."/>
            <person name="Schmitzberger F.F."/>
            <person name="Sherlock G."/>
            <person name="Shah P."/>
            <person name="Silverstein K.A."/>
            <person name="Skrzypek M.S."/>
            <person name="Soll D."/>
            <person name="Staggs R."/>
            <person name="Stansfield I."/>
            <person name="Stumpf M.P."/>
            <person name="Sudbery P.E."/>
            <person name="Srikantha T."/>
            <person name="Zeng Q."/>
            <person name="Berman J."/>
            <person name="Berriman M."/>
            <person name="Heitman J."/>
            <person name="Gow N.A."/>
            <person name="Lorenz M.C."/>
            <person name="Birren B.W."/>
            <person name="Kellis M."/>
            <person name="Cuomo C.A."/>
        </authorList>
    </citation>
    <scope>NUCLEOTIDE SEQUENCE [LARGE SCALE GENOMIC DNA]</scope>
    <source>
        <strain evidence="1 2">ATCC 42720</strain>
    </source>
</reference>
<evidence type="ECO:0000313" key="2">
    <source>
        <dbReference type="Proteomes" id="UP000007703"/>
    </source>
</evidence>
<proteinExistence type="predicted"/>
<dbReference type="VEuPathDB" id="FungiDB:CLUG_05889"/>
<dbReference type="InParanoid" id="C4YC72"/>
<gene>
    <name evidence="1" type="ORF">CLUG_05889</name>
</gene>
<sequence length="172" mass="18507">MQNSLYPSLSSCNKESSNKFITVSSCLRRRPLPTYRTMKIAVLGLSQMATCPSFSEGNYKVLLLPTLEQLCKNLSLLQGISKATSTVGNTITGDAQTASVAVNELDLESSAYGSTFSRLVSIQLPQFDPLPQVTNEDFKAIKLGAMSNIQKLAPLGVLNSLSEEAKVIVSSV</sequence>